<keyword evidence="4" id="KW-0396">Initiation factor</keyword>
<proteinExistence type="inferred from homology"/>
<evidence type="ECO:0000256" key="8">
    <source>
        <dbReference type="ARBA" id="ARBA00045373"/>
    </source>
</evidence>
<comment type="function">
    <text evidence="8">Acts as a component of the translation initiation factor 2B (eIF2B) complex, which catalyzes the exchange of GDP for GTP on the eukaryotic initiation factor 2 (eIF2) complex gamma subunit. Its guanine nucleotide exchange factor activity is repressed when bound to eIF2 complex phosphorylated on the alpha subunit, thereby limiting the amount of methionyl-initiator methionine tRNA available to the ribosome and consequently global translation is repressed.</text>
</comment>
<evidence type="ECO:0000256" key="10">
    <source>
        <dbReference type="SAM" id="MobiDB-lite"/>
    </source>
</evidence>
<evidence type="ECO:0000256" key="4">
    <source>
        <dbReference type="ARBA" id="ARBA00022540"/>
    </source>
</evidence>
<dbReference type="EMBL" id="AOGT01001011">
    <property type="protein sequence ID" value="EMG48680.1"/>
    <property type="molecule type" value="Genomic_DNA"/>
</dbReference>
<dbReference type="GO" id="GO:0002183">
    <property type="term" value="P:cytoplasmic translational initiation"/>
    <property type="evidence" value="ECO:0007669"/>
    <property type="project" value="TreeGrafter"/>
</dbReference>
<dbReference type="AlphaFoldDB" id="M3K081"/>
<dbReference type="CDD" id="cd04652">
    <property type="entry name" value="LbH_eIF2B_gamma_C"/>
    <property type="match status" value="1"/>
</dbReference>
<evidence type="ECO:0000256" key="7">
    <source>
        <dbReference type="ARBA" id="ARBA00044229"/>
    </source>
</evidence>
<dbReference type="eggNOG" id="KOG1462">
    <property type="taxonomic scope" value="Eukaryota"/>
</dbReference>
<evidence type="ECO:0000256" key="6">
    <source>
        <dbReference type="ARBA" id="ARBA00044196"/>
    </source>
</evidence>
<comment type="subunit">
    <text evidence="9">Component of the translation initiation factor 2B (eIF2B) complex which is a heterodecamer of two sets of five different subunits: alpha, beta, gamma, delta and epsilon. Subunits alpha, beta and delta comprise a regulatory subcomplex and subunits epsilon and gamma comprise a catalytic subcomplex. Within the complex, the hexameric regulatory complex resides at the center, with the two heterodimeric catalytic subcomplexes bound on opposite sides.</text>
</comment>
<dbReference type="Pfam" id="PF25084">
    <property type="entry name" value="LbH_EIF2B"/>
    <property type="match status" value="1"/>
</dbReference>
<organism evidence="13 14">
    <name type="scientific">Candida maltosa (strain Xu316)</name>
    <name type="common">Yeast</name>
    <dbReference type="NCBI Taxonomy" id="1245528"/>
    <lineage>
        <taxon>Eukaryota</taxon>
        <taxon>Fungi</taxon>
        <taxon>Dikarya</taxon>
        <taxon>Ascomycota</taxon>
        <taxon>Saccharomycotina</taxon>
        <taxon>Pichiomycetes</taxon>
        <taxon>Debaryomycetaceae</taxon>
        <taxon>Candida/Lodderomyces clade</taxon>
        <taxon>Candida</taxon>
    </lineage>
</organism>
<dbReference type="Pfam" id="PF00483">
    <property type="entry name" value="NTP_transferase"/>
    <property type="match status" value="1"/>
</dbReference>
<dbReference type="OMA" id="IRTQMCW"/>
<dbReference type="InterPro" id="IPR005835">
    <property type="entry name" value="NTP_transferase_dom"/>
</dbReference>
<comment type="caution">
    <text evidence="13">The sequence shown here is derived from an EMBL/GenBank/DDBJ whole genome shotgun (WGS) entry which is preliminary data.</text>
</comment>
<dbReference type="Gene3D" id="2.160.10.10">
    <property type="entry name" value="Hexapeptide repeat proteins"/>
    <property type="match status" value="1"/>
</dbReference>
<keyword evidence="14" id="KW-1185">Reference proteome</keyword>
<dbReference type="InterPro" id="IPR056764">
    <property type="entry name" value="LbH_EIF2B3/5"/>
</dbReference>
<feature type="region of interest" description="Disordered" evidence="10">
    <location>
        <begin position="329"/>
        <end position="361"/>
    </location>
</feature>
<evidence type="ECO:0000256" key="1">
    <source>
        <dbReference type="ARBA" id="ARBA00004514"/>
    </source>
</evidence>
<dbReference type="GO" id="GO:0005829">
    <property type="term" value="C:cytosol"/>
    <property type="evidence" value="ECO:0007669"/>
    <property type="project" value="UniProtKB-SubCell"/>
</dbReference>
<feature type="region of interest" description="Disordered" evidence="10">
    <location>
        <begin position="457"/>
        <end position="496"/>
    </location>
</feature>
<feature type="domain" description="EIF2B subunit epsilon/gamma LbH" evidence="12">
    <location>
        <begin position="346"/>
        <end position="432"/>
    </location>
</feature>
<dbReference type="Proteomes" id="UP000011777">
    <property type="component" value="Unassembled WGS sequence"/>
</dbReference>
<evidence type="ECO:0000256" key="5">
    <source>
        <dbReference type="ARBA" id="ARBA00022917"/>
    </source>
</evidence>
<accession>M3K081</accession>
<dbReference type="GO" id="GO:0005085">
    <property type="term" value="F:guanyl-nucleotide exchange factor activity"/>
    <property type="evidence" value="ECO:0007669"/>
    <property type="project" value="TreeGrafter"/>
</dbReference>
<evidence type="ECO:0000256" key="3">
    <source>
        <dbReference type="ARBA" id="ARBA00022490"/>
    </source>
</evidence>
<dbReference type="HOGENOM" id="CLU_016743_3_0_1"/>
<name>M3K081_CANMX</name>
<evidence type="ECO:0000256" key="9">
    <source>
        <dbReference type="ARBA" id="ARBA00046432"/>
    </source>
</evidence>
<feature type="domain" description="Nucleotidyl transferase" evidence="11">
    <location>
        <begin position="18"/>
        <end position="170"/>
    </location>
</feature>
<gene>
    <name evidence="13" type="ORF">G210_0718</name>
</gene>
<evidence type="ECO:0000259" key="11">
    <source>
        <dbReference type="Pfam" id="PF00483"/>
    </source>
</evidence>
<keyword evidence="5" id="KW-0648">Protein biosynthesis</keyword>
<dbReference type="InterPro" id="IPR051960">
    <property type="entry name" value="eIF2B_gamma"/>
</dbReference>
<evidence type="ECO:0000259" key="12">
    <source>
        <dbReference type="Pfam" id="PF25084"/>
    </source>
</evidence>
<dbReference type="OrthoDB" id="10250549at2759"/>
<dbReference type="InterPro" id="IPR029044">
    <property type="entry name" value="Nucleotide-diphossugar_trans"/>
</dbReference>
<comment type="similarity">
    <text evidence="2">Belongs to the eIF-2B gamma/epsilon subunits family.</text>
</comment>
<dbReference type="PANTHER" id="PTHR45989:SF1">
    <property type="entry name" value="TRANSLATION INITIATION FACTOR EIF-2B SUBUNIT GAMMA"/>
    <property type="match status" value="1"/>
</dbReference>
<dbReference type="PANTHER" id="PTHR45989">
    <property type="entry name" value="TRANSLATION INITIATION FACTOR EIF-2B SUBUNIT GAMMA"/>
    <property type="match status" value="1"/>
</dbReference>
<sequence length="496" mass="56117">IPSSDKLINETMEFTAVIVCGKGKALSPFSQIRSTGIPKALLPIANKPMVQYVLDWCFQANFAKVVVVSEGEETIKKSIESAVNSFQEQYNKKEKEPNQVIPNVEVISFDCENNGSIMYELYQLYNKGDLVSKNFILLPCDLITNLPPQVIIEAYRNKEDSDLGLFIAYKNQLDIEDKKNKIFPNNYTIYSENDAHGHDNPVLLDVYNYQDIEFHQALSIRTQMCWRYPASTVSNKLLNSGIFIGSCKDIFKIFDESKEKHNEAYFEKRSLVKIIRDLSRRSWKHSQIKENVGLFIVPKEATFFRSNNLPVLMEANRYFMKLQAMSKAGASQQQQQQPKKQDNKPTGAHIGNDSLVGENTELGERTNVKRSVIGSNCKIGKKNRITGCLILDNVEIGDDVTLENCIIGHDVIIQTKCKLTSCNVESTNEVVTNTQAKNTNLLCLTLEGLVDGEEYAVDSSDELDEEDSDEDESTDDEEESEFEDEYTGNEDGLFAY</sequence>
<evidence type="ECO:0000256" key="2">
    <source>
        <dbReference type="ARBA" id="ARBA00007878"/>
    </source>
</evidence>
<dbReference type="GO" id="GO:0005851">
    <property type="term" value="C:eukaryotic translation initiation factor 2B complex"/>
    <property type="evidence" value="ECO:0007669"/>
    <property type="project" value="TreeGrafter"/>
</dbReference>
<feature type="compositionally biased region" description="Acidic residues" evidence="10">
    <location>
        <begin position="457"/>
        <end position="488"/>
    </location>
</feature>
<keyword evidence="3" id="KW-0963">Cytoplasm</keyword>
<evidence type="ECO:0000313" key="13">
    <source>
        <dbReference type="EMBL" id="EMG48680.1"/>
    </source>
</evidence>
<comment type="subcellular location">
    <subcellularLocation>
        <location evidence="1">Cytoplasm</location>
        <location evidence="1">Cytosol</location>
    </subcellularLocation>
</comment>
<evidence type="ECO:0000313" key="14">
    <source>
        <dbReference type="Proteomes" id="UP000011777"/>
    </source>
</evidence>
<dbReference type="STRING" id="1245528.M3K081"/>
<dbReference type="GO" id="GO:0003743">
    <property type="term" value="F:translation initiation factor activity"/>
    <property type="evidence" value="ECO:0007669"/>
    <property type="project" value="UniProtKB-KW"/>
</dbReference>
<feature type="non-terminal residue" evidence="13">
    <location>
        <position position="1"/>
    </location>
</feature>
<dbReference type="SUPFAM" id="SSF53448">
    <property type="entry name" value="Nucleotide-diphospho-sugar transferases"/>
    <property type="match status" value="1"/>
</dbReference>
<reference evidence="13 14" key="1">
    <citation type="submission" date="2013-02" db="EMBL/GenBank/DDBJ databases">
        <title>Genome sequence of Candida maltosa Xu316, a potential industrial strain for xylitol and ethanol production.</title>
        <authorList>
            <person name="Yu J."/>
            <person name="Wang Q."/>
            <person name="Geng X."/>
            <person name="Bao W."/>
            <person name="He P."/>
            <person name="Cai J."/>
        </authorList>
    </citation>
    <scope>NUCLEOTIDE SEQUENCE [LARGE SCALE GENOMIC DNA]</scope>
    <source>
        <strain evidence="14">Xu316</strain>
    </source>
</reference>
<dbReference type="Gene3D" id="3.90.550.10">
    <property type="entry name" value="Spore Coat Polysaccharide Biosynthesis Protein SpsA, Chain A"/>
    <property type="match status" value="1"/>
</dbReference>
<protein>
    <recommendedName>
        <fullName evidence="6">Translation initiation factor eIF2B subunit gamma</fullName>
    </recommendedName>
    <alternativeName>
        <fullName evidence="7">eIF2B GDP-GTP exchange factor subunit gamma</fullName>
    </alternativeName>
</protein>